<dbReference type="EMBL" id="JACHHY010000018">
    <property type="protein sequence ID" value="MBB5019611.1"/>
    <property type="molecule type" value="Genomic_DNA"/>
</dbReference>
<dbReference type="Gene3D" id="3.40.50.300">
    <property type="entry name" value="P-loop containing nucleotide triphosphate hydrolases"/>
    <property type="match status" value="1"/>
</dbReference>
<evidence type="ECO:0000256" key="5">
    <source>
        <dbReference type="ARBA" id="ARBA00022723"/>
    </source>
</evidence>
<feature type="compositionally biased region" description="Low complexity" evidence="12">
    <location>
        <begin position="425"/>
        <end position="434"/>
    </location>
</feature>
<comment type="caution">
    <text evidence="14">The sequence shown here is derived from an EMBL/GenBank/DDBJ whole genome shotgun (WGS) entry which is preliminary data.</text>
</comment>
<dbReference type="InterPro" id="IPR003593">
    <property type="entry name" value="AAA+_ATPase"/>
</dbReference>
<dbReference type="GO" id="GO:0003887">
    <property type="term" value="F:DNA-directed DNA polymerase activity"/>
    <property type="evidence" value="ECO:0007669"/>
    <property type="project" value="UniProtKB-KW"/>
</dbReference>
<dbReference type="SUPFAM" id="SSF48019">
    <property type="entry name" value="post-AAA+ oligomerization domain-like"/>
    <property type="match status" value="1"/>
</dbReference>
<reference evidence="14 15" key="1">
    <citation type="submission" date="2020-08" db="EMBL/GenBank/DDBJ databases">
        <title>Genomic Encyclopedia of Type Strains, Phase IV (KMG-IV): sequencing the most valuable type-strain genomes for metagenomic binning, comparative biology and taxonomic classification.</title>
        <authorList>
            <person name="Goeker M."/>
        </authorList>
    </citation>
    <scope>NUCLEOTIDE SEQUENCE [LARGE SCALE GENOMIC DNA]</scope>
    <source>
        <strain evidence="14 15">DSM 27165</strain>
    </source>
</reference>
<keyword evidence="7" id="KW-0862">Zinc</keyword>
<dbReference type="NCBIfam" id="NF005942">
    <property type="entry name" value="PRK07994.1"/>
    <property type="match status" value="1"/>
</dbReference>
<evidence type="ECO:0000256" key="4">
    <source>
        <dbReference type="ARBA" id="ARBA00022705"/>
    </source>
</evidence>
<evidence type="ECO:0000256" key="9">
    <source>
        <dbReference type="ARBA" id="ARBA00022932"/>
    </source>
</evidence>
<keyword evidence="4 11" id="KW-0235">DNA replication</keyword>
<accession>A0A840MWR6</accession>
<evidence type="ECO:0000256" key="6">
    <source>
        <dbReference type="ARBA" id="ARBA00022741"/>
    </source>
</evidence>
<keyword evidence="15" id="KW-1185">Reference proteome</keyword>
<dbReference type="GO" id="GO:0006261">
    <property type="term" value="P:DNA-templated DNA replication"/>
    <property type="evidence" value="ECO:0007669"/>
    <property type="project" value="TreeGrafter"/>
</dbReference>
<dbReference type="Gene3D" id="1.20.272.10">
    <property type="match status" value="1"/>
</dbReference>
<dbReference type="EC" id="2.7.7.7" evidence="11"/>
<dbReference type="CDD" id="cd00009">
    <property type="entry name" value="AAA"/>
    <property type="match status" value="1"/>
</dbReference>
<dbReference type="CDD" id="cd18137">
    <property type="entry name" value="HLD_clamp_pol_III_gamma_tau"/>
    <property type="match status" value="1"/>
</dbReference>
<gene>
    <name evidence="11" type="primary">dnaX</name>
    <name evidence="14" type="ORF">HNQ59_002913</name>
</gene>
<comment type="catalytic activity">
    <reaction evidence="10 11">
        <text>DNA(n) + a 2'-deoxyribonucleoside 5'-triphosphate = DNA(n+1) + diphosphate</text>
        <dbReference type="Rhea" id="RHEA:22508"/>
        <dbReference type="Rhea" id="RHEA-COMP:17339"/>
        <dbReference type="Rhea" id="RHEA-COMP:17340"/>
        <dbReference type="ChEBI" id="CHEBI:33019"/>
        <dbReference type="ChEBI" id="CHEBI:61560"/>
        <dbReference type="ChEBI" id="CHEBI:173112"/>
        <dbReference type="EC" id="2.7.7.7"/>
    </reaction>
</comment>
<dbReference type="AlphaFoldDB" id="A0A840MWR6"/>
<dbReference type="PANTHER" id="PTHR11669:SF0">
    <property type="entry name" value="PROTEIN STICHEL-LIKE 2"/>
    <property type="match status" value="1"/>
</dbReference>
<dbReference type="PRINTS" id="PR00300">
    <property type="entry name" value="CLPPROTEASEA"/>
</dbReference>
<evidence type="ECO:0000256" key="12">
    <source>
        <dbReference type="SAM" id="MobiDB-lite"/>
    </source>
</evidence>
<dbReference type="GO" id="GO:0046872">
    <property type="term" value="F:metal ion binding"/>
    <property type="evidence" value="ECO:0007669"/>
    <property type="project" value="UniProtKB-KW"/>
</dbReference>
<organism evidence="14 15">
    <name type="scientific">Chitinivorax tropicus</name>
    <dbReference type="NCBI Taxonomy" id="714531"/>
    <lineage>
        <taxon>Bacteria</taxon>
        <taxon>Pseudomonadati</taxon>
        <taxon>Pseudomonadota</taxon>
        <taxon>Betaproteobacteria</taxon>
        <taxon>Chitinivorax</taxon>
    </lineage>
</organism>
<dbReference type="RefSeq" id="WP_184040746.1">
    <property type="nucleotide sequence ID" value="NZ_JACHHY010000018.1"/>
</dbReference>
<name>A0A840MWR6_9PROT</name>
<dbReference type="InterPro" id="IPR008921">
    <property type="entry name" value="DNA_pol3_clamp-load_cplx_C"/>
</dbReference>
<evidence type="ECO:0000256" key="8">
    <source>
        <dbReference type="ARBA" id="ARBA00022840"/>
    </source>
</evidence>
<evidence type="ECO:0000259" key="13">
    <source>
        <dbReference type="SMART" id="SM00382"/>
    </source>
</evidence>
<keyword evidence="8 11" id="KW-0067">ATP-binding</keyword>
<dbReference type="PANTHER" id="PTHR11669">
    <property type="entry name" value="REPLICATION FACTOR C / DNA POLYMERASE III GAMMA-TAU SUBUNIT"/>
    <property type="match status" value="1"/>
</dbReference>
<evidence type="ECO:0000256" key="10">
    <source>
        <dbReference type="ARBA" id="ARBA00049244"/>
    </source>
</evidence>
<dbReference type="GO" id="GO:0009360">
    <property type="term" value="C:DNA polymerase III complex"/>
    <property type="evidence" value="ECO:0007669"/>
    <property type="project" value="InterPro"/>
</dbReference>
<evidence type="ECO:0000313" key="14">
    <source>
        <dbReference type="EMBL" id="MBB5019611.1"/>
    </source>
</evidence>
<evidence type="ECO:0000256" key="7">
    <source>
        <dbReference type="ARBA" id="ARBA00022833"/>
    </source>
</evidence>
<dbReference type="Pfam" id="PF22608">
    <property type="entry name" value="DNAX_ATPase_lid"/>
    <property type="match status" value="1"/>
</dbReference>
<comment type="similarity">
    <text evidence="1 11">Belongs to the DnaX/STICHEL family.</text>
</comment>
<dbReference type="SUPFAM" id="SSF52540">
    <property type="entry name" value="P-loop containing nucleoside triphosphate hydrolases"/>
    <property type="match status" value="1"/>
</dbReference>
<dbReference type="InterPro" id="IPR045085">
    <property type="entry name" value="HLD_clamp_pol_III_gamma_tau"/>
</dbReference>
<dbReference type="GO" id="GO:0003677">
    <property type="term" value="F:DNA binding"/>
    <property type="evidence" value="ECO:0007669"/>
    <property type="project" value="InterPro"/>
</dbReference>
<proteinExistence type="inferred from homology"/>
<keyword evidence="5" id="KW-0479">Metal-binding</keyword>
<feature type="region of interest" description="Disordered" evidence="12">
    <location>
        <begin position="408"/>
        <end position="457"/>
    </location>
</feature>
<keyword evidence="2 11" id="KW-0808">Transferase</keyword>
<dbReference type="InterPro" id="IPR001270">
    <property type="entry name" value="ClpA/B"/>
</dbReference>
<dbReference type="InterPro" id="IPR027417">
    <property type="entry name" value="P-loop_NTPase"/>
</dbReference>
<dbReference type="InterPro" id="IPR012763">
    <property type="entry name" value="DNA_pol_III_sug/sutau_N"/>
</dbReference>
<comment type="function">
    <text evidence="11">DNA polymerase III is a complex, multichain enzyme responsible for most of the replicative synthesis in bacteria. This DNA polymerase also exhibits 3' to 5' exonuclease activity.</text>
</comment>
<protein>
    <recommendedName>
        <fullName evidence="11">DNA polymerase III subunit gamma/tau</fullName>
        <ecNumber evidence="11">2.7.7.7</ecNumber>
    </recommendedName>
</protein>
<sequence length="608" mass="64753">MTYQVLARKWRSRNFAQVVGQEHVVRAITNALEKQRLHHAYLFTGTRGVGKTSIARILAKSLNCETGITAEPCGQCAACTQIDAGRFVDLLELDAASNTGIDNMREVIDNAQYAPTAGRFKVYIIDEVHMLSKSAFNAMLKTLEEPPAHVKFILATTDPQKVPITVLSRCLQFNLRQIPPQTVAEHLAYVLGQEQIPFEAGALALLGHAAAGSMRDSLSLLDQAIAYGAGKVEEAGVRAMLGAIDQSYLFNVLSALAERDGPAVLAQADAMAKRSIAFDAALQELAALLQRVALVQVVPSTADGLQDADRIRALAGQLSAEDVQLFYQIAIHGRKDLALAPDEYAGFTMTLLRMLAFTPDGRAGSDAPRPPSQRPAPAARETPPAPQGSEPGGPLSHVRTLLAVKGTASAGVPAARQAPPPTAVSPPAARSAPPLQAVKSTPPAVPAKTPPADDVPPWLDEMPPGPASMPAQIETVDHRQGAAGELGRFDGDWMALVSKLPLDGRVKPLALNSLLQHFEGSHFELALDAQYRAAADKVCRDRLAAILSAYFACQVSVSVAIVDNLGDTPWAIRQAAIRSAIEEDPFVKAVQHEFDAIIVDGSIRALAG</sequence>
<dbReference type="Pfam" id="PF12170">
    <property type="entry name" value="DNA_pol3_tau_5"/>
    <property type="match status" value="1"/>
</dbReference>
<dbReference type="Gene3D" id="3.30.300.150">
    <property type="entry name" value="DNA polymerase III, tau subunit, domain V"/>
    <property type="match status" value="1"/>
</dbReference>
<feature type="region of interest" description="Disordered" evidence="12">
    <location>
        <begin position="360"/>
        <end position="396"/>
    </location>
</feature>
<dbReference type="InterPro" id="IPR021029">
    <property type="entry name" value="DNA_pol_III_tau_dom-5"/>
</dbReference>
<dbReference type="InterPro" id="IPR038249">
    <property type="entry name" value="PolIII_tau_V_sf"/>
</dbReference>
<dbReference type="FunFam" id="3.40.50.300:FF:000014">
    <property type="entry name" value="DNA polymerase III subunit gamma/tau"/>
    <property type="match status" value="1"/>
</dbReference>
<keyword evidence="6 11" id="KW-0547">Nucleotide-binding</keyword>
<evidence type="ECO:0000256" key="2">
    <source>
        <dbReference type="ARBA" id="ARBA00022679"/>
    </source>
</evidence>
<dbReference type="Proteomes" id="UP000575898">
    <property type="component" value="Unassembled WGS sequence"/>
</dbReference>
<dbReference type="Pfam" id="PF13177">
    <property type="entry name" value="DNA_pol3_delta2"/>
    <property type="match status" value="1"/>
</dbReference>
<dbReference type="NCBIfam" id="NF004046">
    <property type="entry name" value="PRK05563.1"/>
    <property type="match status" value="1"/>
</dbReference>
<keyword evidence="9 11" id="KW-0239">DNA-directed DNA polymerase</keyword>
<dbReference type="InterPro" id="IPR022754">
    <property type="entry name" value="DNA_pol_III_gamma-3"/>
</dbReference>
<dbReference type="FunFam" id="1.20.272.10:FF:000003">
    <property type="entry name" value="DNA polymerase III subunit gamma/tau"/>
    <property type="match status" value="1"/>
</dbReference>
<dbReference type="SMART" id="SM00382">
    <property type="entry name" value="AAA"/>
    <property type="match status" value="1"/>
</dbReference>
<dbReference type="InterPro" id="IPR050238">
    <property type="entry name" value="DNA_Rep/Repair_Clamp_Loader"/>
</dbReference>
<dbReference type="Gene3D" id="1.10.8.60">
    <property type="match status" value="1"/>
</dbReference>
<dbReference type="FunFam" id="1.10.8.60:FF:000013">
    <property type="entry name" value="DNA polymerase III subunit gamma/tau"/>
    <property type="match status" value="1"/>
</dbReference>
<evidence type="ECO:0000313" key="15">
    <source>
        <dbReference type="Proteomes" id="UP000575898"/>
    </source>
</evidence>
<evidence type="ECO:0000256" key="3">
    <source>
        <dbReference type="ARBA" id="ARBA00022695"/>
    </source>
</evidence>
<comment type="subunit">
    <text evidence="11">DNA polymerase III contains a core (composed of alpha, epsilon and theta chains) that associates with a tau subunit. This core dimerizes to form the POLIII' complex. PolIII' associates with the gamma complex (composed of gamma, delta, delta', psi and chi chains) and with the beta chain to form the complete DNA polymerase III complex.</text>
</comment>
<evidence type="ECO:0000256" key="11">
    <source>
        <dbReference type="RuleBase" id="RU364063"/>
    </source>
</evidence>
<dbReference type="NCBIfam" id="TIGR02397">
    <property type="entry name" value="dnaX_nterm"/>
    <property type="match status" value="1"/>
</dbReference>
<feature type="domain" description="AAA+ ATPase" evidence="13">
    <location>
        <begin position="37"/>
        <end position="179"/>
    </location>
</feature>
<dbReference type="GO" id="GO:0005524">
    <property type="term" value="F:ATP binding"/>
    <property type="evidence" value="ECO:0007669"/>
    <property type="project" value="UniProtKB-KW"/>
</dbReference>
<evidence type="ECO:0000256" key="1">
    <source>
        <dbReference type="ARBA" id="ARBA00006360"/>
    </source>
</evidence>
<dbReference type="Pfam" id="PF12169">
    <property type="entry name" value="DNA_pol3_gamma3"/>
    <property type="match status" value="1"/>
</dbReference>
<keyword evidence="3 11" id="KW-0548">Nucleotidyltransferase</keyword>